<evidence type="ECO:0000256" key="5">
    <source>
        <dbReference type="ARBA" id="ARBA00022777"/>
    </source>
</evidence>
<evidence type="ECO:0000256" key="6">
    <source>
        <dbReference type="ARBA" id="ARBA00022840"/>
    </source>
</evidence>
<dbReference type="PANTHER" id="PTHR10256">
    <property type="entry name" value="SELENIDE, WATER DIKINASE"/>
    <property type="match status" value="1"/>
</dbReference>
<evidence type="ECO:0000259" key="11">
    <source>
        <dbReference type="Pfam" id="PF02769"/>
    </source>
</evidence>
<feature type="binding site" evidence="9">
    <location>
        <position position="194"/>
    </location>
    <ligand>
        <name>Mg(2+)</name>
        <dbReference type="ChEBI" id="CHEBI:18420"/>
    </ligand>
</feature>
<evidence type="ECO:0000256" key="9">
    <source>
        <dbReference type="HAMAP-Rule" id="MF_00625"/>
    </source>
</evidence>
<dbReference type="InterPro" id="IPR023061">
    <property type="entry name" value="SelD_I"/>
</dbReference>
<dbReference type="HAMAP" id="MF_00625">
    <property type="entry name" value="SelD"/>
    <property type="match status" value="1"/>
</dbReference>
<comment type="catalytic activity">
    <reaction evidence="9">
        <text>hydrogenselenide + ATP + H2O = selenophosphate + AMP + phosphate + 2 H(+)</text>
        <dbReference type="Rhea" id="RHEA:18737"/>
        <dbReference type="ChEBI" id="CHEBI:15377"/>
        <dbReference type="ChEBI" id="CHEBI:15378"/>
        <dbReference type="ChEBI" id="CHEBI:16144"/>
        <dbReference type="ChEBI" id="CHEBI:29317"/>
        <dbReference type="ChEBI" id="CHEBI:30616"/>
        <dbReference type="ChEBI" id="CHEBI:43474"/>
        <dbReference type="ChEBI" id="CHEBI:456215"/>
        <dbReference type="EC" id="2.7.9.3"/>
    </reaction>
</comment>
<organism evidence="12 13">
    <name type="scientific">Candidatus Fervidibacter sacchari</name>
    <dbReference type="NCBI Taxonomy" id="1448929"/>
    <lineage>
        <taxon>Bacteria</taxon>
        <taxon>Candidatus Fervidibacterota</taxon>
        <taxon>Candidatus Fervidibacter</taxon>
    </lineage>
</organism>
<keyword evidence="5 9" id="KW-0418">Kinase</keyword>
<dbReference type="InterPro" id="IPR004536">
    <property type="entry name" value="SPS/SelD"/>
</dbReference>
<dbReference type="Gene3D" id="3.90.650.10">
    <property type="entry name" value="PurM-like C-terminal domain"/>
    <property type="match status" value="1"/>
</dbReference>
<dbReference type="PANTHER" id="PTHR10256:SF0">
    <property type="entry name" value="INACTIVE SELENIDE, WATER DIKINASE-LIKE PROTEIN-RELATED"/>
    <property type="match status" value="1"/>
</dbReference>
<keyword evidence="8 9" id="KW-0711">Selenium</keyword>
<comment type="similarity">
    <text evidence="1 9">Belongs to the selenophosphate synthase 1 family. Class I subfamily.</text>
</comment>
<keyword evidence="2 9" id="KW-0808">Transferase</keyword>
<comment type="cofactor">
    <cofactor evidence="9">
        <name>Mg(2+)</name>
        <dbReference type="ChEBI" id="CHEBI:18420"/>
    </cofactor>
    <text evidence="9">Binds 1 Mg(2+) ion per monomer.</text>
</comment>
<keyword evidence="3 9" id="KW-0479">Metal-binding</keyword>
<feature type="domain" description="PurM-like N-terminal" evidence="10">
    <location>
        <begin position="17"/>
        <end position="124"/>
    </location>
</feature>
<feature type="binding site" evidence="9">
    <location>
        <position position="18"/>
    </location>
    <ligand>
        <name>Mg(2+)</name>
        <dbReference type="ChEBI" id="CHEBI:18420"/>
    </ligand>
</feature>
<comment type="caution">
    <text evidence="12">The sequence shown here is derived from an EMBL/GenBank/DDBJ whole genome shotgun (WGS) entry which is preliminary data.</text>
</comment>
<feature type="binding site" evidence="9">
    <location>
        <begin position="106"/>
        <end position="108"/>
    </location>
    <ligand>
        <name>ATP</name>
        <dbReference type="ChEBI" id="CHEBI:30616"/>
        <note>ligand shared between dimeric partners</note>
    </ligand>
</feature>
<dbReference type="NCBIfam" id="TIGR00476">
    <property type="entry name" value="selD"/>
    <property type="match status" value="1"/>
</dbReference>
<evidence type="ECO:0000313" key="12">
    <source>
        <dbReference type="EMBL" id="MCS3917986.1"/>
    </source>
</evidence>
<evidence type="ECO:0000256" key="8">
    <source>
        <dbReference type="ARBA" id="ARBA00023266"/>
    </source>
</evidence>
<sequence length="317" mass="33380">MPKVPNPNVLVGIETADDGGVYRLSEDLAIVQTLDFITPIVDDPYAFGAIAAANAVSDIYAMGATPITALNIVGYPAAQIEPSLVAQILQGGYDKLTEANVAVIGGHTVDNPSLIYGLTVTGIVHPQKVITNAGAKPGDFLVLTKPLGIGAINHGIKQDKTSPELVAKAIEVMTTLNKAAAEAMLEVGVNACTDVTGFGLIGHLHEMISASKVGAKIFASKVPLLDGVLELIERRIYPGGARANKKFADSFTHWHEEVPEAMRIALCDPQTSGGLLISVAREKLDSLTETMERKGVKWAAVIGEIVAEPVGEVFVEP</sequence>
<dbReference type="NCBIfam" id="NF002098">
    <property type="entry name" value="PRK00943.1"/>
    <property type="match status" value="1"/>
</dbReference>
<comment type="caution">
    <text evidence="9">Lacks conserved residue(s) required for the propagation of feature annotation.</text>
</comment>
<evidence type="ECO:0000313" key="13">
    <source>
        <dbReference type="Proteomes" id="UP001204798"/>
    </source>
</evidence>
<dbReference type="GO" id="GO:0004756">
    <property type="term" value="F:selenide, water dikinase activity"/>
    <property type="evidence" value="ECO:0007669"/>
    <property type="project" value="UniProtKB-EC"/>
</dbReference>
<evidence type="ECO:0000259" key="10">
    <source>
        <dbReference type="Pfam" id="PF00586"/>
    </source>
</evidence>
<evidence type="ECO:0000256" key="3">
    <source>
        <dbReference type="ARBA" id="ARBA00022723"/>
    </source>
</evidence>
<dbReference type="Pfam" id="PF00586">
    <property type="entry name" value="AIRS"/>
    <property type="match status" value="1"/>
</dbReference>
<reference evidence="12 13" key="1">
    <citation type="submission" date="2022-08" db="EMBL/GenBank/DDBJ databases">
        <title>Bacterial and archaeal communities from various locations to study Microbial Dark Matter (Phase II).</title>
        <authorList>
            <person name="Stepanauskas R."/>
        </authorList>
    </citation>
    <scope>NUCLEOTIDE SEQUENCE [LARGE SCALE GENOMIC DNA]</scope>
    <source>
        <strain evidence="12 13">PD1</strain>
    </source>
</reference>
<dbReference type="InterPro" id="IPR016188">
    <property type="entry name" value="PurM-like_N"/>
</dbReference>
<gene>
    <name evidence="9" type="primary">selD</name>
    <name evidence="12" type="ORF">M2350_000383</name>
</gene>
<dbReference type="EC" id="2.7.9.3" evidence="9"/>
<dbReference type="SUPFAM" id="SSF55326">
    <property type="entry name" value="PurM N-terminal domain-like"/>
    <property type="match status" value="1"/>
</dbReference>
<accession>A0ABT2EJ64</accession>
<dbReference type="InterPro" id="IPR036921">
    <property type="entry name" value="PurM-like_N_sf"/>
</dbReference>
<keyword evidence="13" id="KW-1185">Reference proteome</keyword>
<feature type="binding site" description="in other chain" evidence="9">
    <location>
        <begin position="15"/>
        <end position="17"/>
    </location>
    <ligand>
        <name>ATP</name>
        <dbReference type="ChEBI" id="CHEBI:30616"/>
        <note>ligand shared between dimeric partners</note>
    </ligand>
</feature>
<feature type="domain" description="PurM-like C-terminal" evidence="11">
    <location>
        <begin position="136"/>
        <end position="315"/>
    </location>
</feature>
<keyword evidence="4 9" id="KW-0547">Nucleotide-binding</keyword>
<proteinExistence type="inferred from homology"/>
<keyword evidence="7 9" id="KW-0460">Magnesium</keyword>
<feature type="binding site" description="in other chain" evidence="9">
    <location>
        <position position="35"/>
    </location>
    <ligand>
        <name>ATP</name>
        <dbReference type="ChEBI" id="CHEBI:30616"/>
        <note>ligand shared between dimeric partners</note>
    </ligand>
</feature>
<comment type="function">
    <text evidence="9">Synthesizes selenophosphate from selenide and ATP.</text>
</comment>
<evidence type="ECO:0000256" key="4">
    <source>
        <dbReference type="ARBA" id="ARBA00022741"/>
    </source>
</evidence>
<protein>
    <recommendedName>
        <fullName evidence="9">Selenide, water dikinase</fullName>
        <ecNumber evidence="9">2.7.9.3</ecNumber>
    </recommendedName>
    <alternativeName>
        <fullName evidence="9">Selenium donor protein</fullName>
    </alternativeName>
    <alternativeName>
        <fullName evidence="9">Selenophosphate synthase</fullName>
    </alternativeName>
</protein>
<dbReference type="Gene3D" id="3.30.1330.10">
    <property type="entry name" value="PurM-like, N-terminal domain"/>
    <property type="match status" value="1"/>
</dbReference>
<dbReference type="InterPro" id="IPR036676">
    <property type="entry name" value="PurM-like_C_sf"/>
</dbReference>
<dbReference type="Pfam" id="PF02769">
    <property type="entry name" value="AIRS_C"/>
    <property type="match status" value="1"/>
</dbReference>
<feature type="binding site" description="in other chain" evidence="9">
    <location>
        <position position="58"/>
    </location>
    <ligand>
        <name>ATP</name>
        <dbReference type="ChEBI" id="CHEBI:30616"/>
        <note>ligand shared between dimeric partners</note>
    </ligand>
</feature>
<dbReference type="SUPFAM" id="SSF56042">
    <property type="entry name" value="PurM C-terminal domain-like"/>
    <property type="match status" value="1"/>
</dbReference>
<evidence type="ECO:0000256" key="2">
    <source>
        <dbReference type="ARBA" id="ARBA00022679"/>
    </source>
</evidence>
<evidence type="ECO:0000256" key="7">
    <source>
        <dbReference type="ARBA" id="ARBA00022842"/>
    </source>
</evidence>
<keyword evidence="6 9" id="KW-0067">ATP-binding</keyword>
<name>A0ABT2EJ64_9BACT</name>
<dbReference type="InterPro" id="IPR010918">
    <property type="entry name" value="PurM-like_C_dom"/>
</dbReference>
<comment type="subunit">
    <text evidence="9">Homodimer.</text>
</comment>
<feature type="binding site" evidence="9">
    <location>
        <position position="58"/>
    </location>
    <ligand>
        <name>Mg(2+)</name>
        <dbReference type="ChEBI" id="CHEBI:18420"/>
    </ligand>
</feature>
<dbReference type="CDD" id="cd02195">
    <property type="entry name" value="SelD"/>
    <property type="match status" value="1"/>
</dbReference>
<dbReference type="PIRSF" id="PIRSF036407">
    <property type="entry name" value="Selenphspht_syn"/>
    <property type="match status" value="1"/>
</dbReference>
<evidence type="ECO:0000256" key="1">
    <source>
        <dbReference type="ARBA" id="ARBA00008026"/>
    </source>
</evidence>
<dbReference type="EMBL" id="JANUCP010000001">
    <property type="protein sequence ID" value="MCS3917986.1"/>
    <property type="molecule type" value="Genomic_DNA"/>
</dbReference>
<dbReference type="Proteomes" id="UP001204798">
    <property type="component" value="Unassembled WGS sequence"/>
</dbReference>